<dbReference type="PROSITE" id="PS00775">
    <property type="entry name" value="GLYCOSYL_HYDROL_F3"/>
    <property type="match status" value="1"/>
</dbReference>
<evidence type="ECO:0000256" key="1">
    <source>
        <dbReference type="ARBA" id="ARBA00005336"/>
    </source>
</evidence>
<dbReference type="RefSeq" id="WP_069972932.1">
    <property type="nucleotide sequence ID" value="NZ_JBHVAN010000003.1"/>
</dbReference>
<dbReference type="InterPro" id="IPR036962">
    <property type="entry name" value="Glyco_hydro_3_N_sf"/>
</dbReference>
<reference evidence="6 7" key="1">
    <citation type="submission" date="2020-06" db="EMBL/GenBank/DDBJ databases">
        <title>Taxonomy, biology and ecology of Rhodococcus bacteria occurring in California pistachio and other woody hosts as revealed by genome sequence analyses.</title>
        <authorList>
            <person name="Gai Y."/>
            <person name="Riely B."/>
        </authorList>
    </citation>
    <scope>NUCLEOTIDE SEQUENCE [LARGE SCALE GENOMIC DNA]</scope>
    <source>
        <strain evidence="6 7">BP-284</strain>
    </source>
</reference>
<dbReference type="Pfam" id="PF14310">
    <property type="entry name" value="Fn3-like"/>
    <property type="match status" value="1"/>
</dbReference>
<evidence type="ECO:0000313" key="6">
    <source>
        <dbReference type="EMBL" id="MBY6319610.1"/>
    </source>
</evidence>
<evidence type="ECO:0000256" key="3">
    <source>
        <dbReference type="ARBA" id="ARBA00023277"/>
    </source>
</evidence>
<dbReference type="Gene3D" id="3.40.50.1700">
    <property type="entry name" value="Glycoside hydrolase family 3 C-terminal domain"/>
    <property type="match status" value="2"/>
</dbReference>
<keyword evidence="3" id="KW-0119">Carbohydrate metabolism</keyword>
<evidence type="ECO:0000313" key="7">
    <source>
        <dbReference type="Proteomes" id="UP001520140"/>
    </source>
</evidence>
<dbReference type="InterPro" id="IPR026891">
    <property type="entry name" value="Fn3-like"/>
</dbReference>
<dbReference type="InterPro" id="IPR019800">
    <property type="entry name" value="Glyco_hydro_3_AS"/>
</dbReference>
<dbReference type="EMBL" id="JABUKG010000002">
    <property type="protein sequence ID" value="MBY6319610.1"/>
    <property type="molecule type" value="Genomic_DNA"/>
</dbReference>
<name>A0ABS7NNM0_9NOCA</name>
<dbReference type="InterPro" id="IPR017853">
    <property type="entry name" value="GH"/>
</dbReference>
<comment type="caution">
    <text evidence="6">The sequence shown here is derived from an EMBL/GenBank/DDBJ whole genome shotgun (WGS) entry which is preliminary data.</text>
</comment>
<dbReference type="Pfam" id="PF00933">
    <property type="entry name" value="Glyco_hydro_3"/>
    <property type="match status" value="1"/>
</dbReference>
<organism evidence="6 7">
    <name type="scientific">Rhodococcoides kroppenstedtii</name>
    <dbReference type="NCBI Taxonomy" id="293050"/>
    <lineage>
        <taxon>Bacteria</taxon>
        <taxon>Bacillati</taxon>
        <taxon>Actinomycetota</taxon>
        <taxon>Actinomycetes</taxon>
        <taxon>Mycobacteriales</taxon>
        <taxon>Nocardiaceae</taxon>
        <taxon>Rhodococcoides</taxon>
    </lineage>
</organism>
<accession>A0ABS7NNM0</accession>
<evidence type="ECO:0000256" key="4">
    <source>
        <dbReference type="RuleBase" id="RU361161"/>
    </source>
</evidence>
<dbReference type="InterPro" id="IPR001764">
    <property type="entry name" value="Glyco_hydro_3_N"/>
</dbReference>
<dbReference type="InterPro" id="IPR036881">
    <property type="entry name" value="Glyco_hydro_3_C_sf"/>
</dbReference>
<comment type="similarity">
    <text evidence="1 4">Belongs to the glycosyl hydrolase 3 family.</text>
</comment>
<gene>
    <name evidence="6" type="ORF">HQ605_02115</name>
</gene>
<dbReference type="SUPFAM" id="SSF51445">
    <property type="entry name" value="(Trans)glycosidases"/>
    <property type="match status" value="1"/>
</dbReference>
<dbReference type="InterPro" id="IPR050288">
    <property type="entry name" value="Cellulose_deg_GH3"/>
</dbReference>
<keyword evidence="2 4" id="KW-0378">Hydrolase</keyword>
<dbReference type="PRINTS" id="PR00133">
    <property type="entry name" value="GLHYDRLASE3"/>
</dbReference>
<evidence type="ECO:0000256" key="2">
    <source>
        <dbReference type="ARBA" id="ARBA00022801"/>
    </source>
</evidence>
<feature type="domain" description="Fibronectin type III-like" evidence="5">
    <location>
        <begin position="618"/>
        <end position="688"/>
    </location>
</feature>
<evidence type="ECO:0000259" key="5">
    <source>
        <dbReference type="SMART" id="SM01217"/>
    </source>
</evidence>
<dbReference type="Pfam" id="PF01915">
    <property type="entry name" value="Glyco_hydro_3_C"/>
    <property type="match status" value="1"/>
</dbReference>
<keyword evidence="7" id="KW-1185">Reference proteome</keyword>
<dbReference type="PANTHER" id="PTHR42715:SF10">
    <property type="entry name" value="BETA-GLUCOSIDASE"/>
    <property type="match status" value="1"/>
</dbReference>
<sequence>MGRHGHSRERAVELASQLELREKVGLVSVAMTIGDDAPRDALGSAAYCPGVPRLGIPAWDESDASLGVTNPNQVRGEEPATAFPSLSALGATFDRDLAEEMGRALGEESRQKGFSVQLAGGVNLVREPRGGRIFEYIGEDPLLSGVLAGAQTAGIQAEGVVSTLKHFALNPQETGRVMVSSTITEQALRESDLLAFEIALEIGGAMAVMPGYNMVNGKYASENHFLLTEVLKGDWRFPGFVMSDWGATHSTVHAAMAGLDRQSGRDLDTEHFFGDALMQSVQRGDVPVSRLDDMVLRILTALDSVGALSERRRPGPVSFANHATVSRRVAEASIVLLANDSCALPLDPLGGRIAIVGHSAHIGVLAGGGSTTVTPPGSDLAQGLSIPQMDLPRVHHAPAPLTTITAAFPDREVVHVSPEELHLLGDDDVAVVIVEKWSSEGADWPDLSLGDGQDDVITTTAAHAGTTVVVLETAGPVLMPWIDSVDAVLAAWYGGDHGADAMARVLSGDVCPGGRVTVTWPHAECDLPRPRMTDPSTTTSFPGAPRKGGYFGVDYDIEGADVGYRWYERERLSPQFWFGHGLSYTTFDYRDISVEIGAGGLPVVSLTIENTGDRAGVETPQVYIAPPAGQGQDTFRLAAFHRVRLHAGEASAVQLVLTEERVYSSYDPDGSRWTRAAGDYLVRIGRRAGHTEFEACLRLTSRTWGYADAN</sequence>
<dbReference type="InterPro" id="IPR013783">
    <property type="entry name" value="Ig-like_fold"/>
</dbReference>
<dbReference type="PANTHER" id="PTHR42715">
    <property type="entry name" value="BETA-GLUCOSIDASE"/>
    <property type="match status" value="1"/>
</dbReference>
<dbReference type="Proteomes" id="UP001520140">
    <property type="component" value="Unassembled WGS sequence"/>
</dbReference>
<dbReference type="Gene3D" id="2.60.40.10">
    <property type="entry name" value="Immunoglobulins"/>
    <property type="match status" value="1"/>
</dbReference>
<dbReference type="SUPFAM" id="SSF52279">
    <property type="entry name" value="Beta-D-glucan exohydrolase, C-terminal domain"/>
    <property type="match status" value="1"/>
</dbReference>
<dbReference type="InterPro" id="IPR002772">
    <property type="entry name" value="Glyco_hydro_3_C"/>
</dbReference>
<dbReference type="Gene3D" id="3.20.20.300">
    <property type="entry name" value="Glycoside hydrolase, family 3, N-terminal domain"/>
    <property type="match status" value="2"/>
</dbReference>
<keyword evidence="4" id="KW-0326">Glycosidase</keyword>
<dbReference type="SMART" id="SM01217">
    <property type="entry name" value="Fn3_like"/>
    <property type="match status" value="1"/>
</dbReference>
<proteinExistence type="inferred from homology"/>
<protein>
    <submittedName>
        <fullName evidence="6">Beta-glucosidase</fullName>
    </submittedName>
</protein>